<dbReference type="CDD" id="cd19101">
    <property type="entry name" value="AKR_unchar"/>
    <property type="match status" value="1"/>
</dbReference>
<keyword evidence="4" id="KW-1185">Reference proteome</keyword>
<dbReference type="Pfam" id="PF00248">
    <property type="entry name" value="Aldo_ket_red"/>
    <property type="match status" value="1"/>
</dbReference>
<evidence type="ECO:0000313" key="4">
    <source>
        <dbReference type="Proteomes" id="UP000256970"/>
    </source>
</evidence>
<proteinExistence type="predicted"/>
<dbReference type="AlphaFoldDB" id="A0A383VQG0"/>
<dbReference type="PANTHER" id="PTHR43147">
    <property type="entry name" value="PROTEIN TAS"/>
    <property type="match status" value="1"/>
</dbReference>
<dbReference type="PANTHER" id="PTHR43147:SF5">
    <property type="entry name" value="OXIDOREDUCTASE"/>
    <property type="match status" value="1"/>
</dbReference>
<sequence length="445" mass="47352">MHSLHQYRTGPLPFQASTRCPATTKTIKASSSDRTLVAHASHGQTQDCNSSSSSSTSTTQSATTTKRQLGVSAAALTAGLAATRVNPSYALAGDSAAAAVADTLPQVPHVQLAPNAAGFEVSQVIKGCWQLSGGHKGDKQTDRTGGEAAVRDFNNFVAAGITTFDAADHYGPAEVLIGRFLKENPELKGKVQVATKYCVFSGRDMATLSKASVAAAVDVSRQRLGVDKIDLLQFYWQDYGYDRYVDAALYLTELKAAGVIGQVGVTNFDVPRLEKMIGKGAELASNQVQYSLLDRRPANVMASFCEANGMSLLPYGVVAGGFLSDKYLNLSVRDVSVDTYSKGKYASVLGQAGGWSWLQQLLQVLQQVAAKHGTSISNVASRWVLQRPAVPAIILGARNASHVPDHQRLFGFELDADDLAAINGVLAAGSRPKGDCYDWERGGTF</sequence>
<dbReference type="EMBL" id="FNXT01000767">
    <property type="protein sequence ID" value="SZX66964.1"/>
    <property type="molecule type" value="Genomic_DNA"/>
</dbReference>
<evidence type="ECO:0000313" key="3">
    <source>
        <dbReference type="EMBL" id="SZX66964.1"/>
    </source>
</evidence>
<organism evidence="3 4">
    <name type="scientific">Tetradesmus obliquus</name>
    <name type="common">Green alga</name>
    <name type="synonym">Acutodesmus obliquus</name>
    <dbReference type="NCBI Taxonomy" id="3088"/>
    <lineage>
        <taxon>Eukaryota</taxon>
        <taxon>Viridiplantae</taxon>
        <taxon>Chlorophyta</taxon>
        <taxon>core chlorophytes</taxon>
        <taxon>Chlorophyceae</taxon>
        <taxon>CS clade</taxon>
        <taxon>Sphaeropleales</taxon>
        <taxon>Scenedesmaceae</taxon>
        <taxon>Tetradesmus</taxon>
    </lineage>
</organism>
<reference evidence="3 4" key="1">
    <citation type="submission" date="2016-10" db="EMBL/GenBank/DDBJ databases">
        <authorList>
            <person name="Cai Z."/>
        </authorList>
    </citation>
    <scope>NUCLEOTIDE SEQUENCE [LARGE SCALE GENOMIC DNA]</scope>
</reference>
<dbReference type="STRING" id="3088.A0A383VQG0"/>
<accession>A0A383VQG0</accession>
<feature type="region of interest" description="Disordered" evidence="1">
    <location>
        <begin position="29"/>
        <end position="66"/>
    </location>
</feature>
<name>A0A383VQG0_TETOB</name>
<dbReference type="SUPFAM" id="SSF51430">
    <property type="entry name" value="NAD(P)-linked oxidoreductase"/>
    <property type="match status" value="1"/>
</dbReference>
<dbReference type="InterPro" id="IPR036812">
    <property type="entry name" value="NAD(P)_OxRdtase_dom_sf"/>
</dbReference>
<dbReference type="InterPro" id="IPR023210">
    <property type="entry name" value="NADP_OxRdtase_dom"/>
</dbReference>
<dbReference type="Proteomes" id="UP000256970">
    <property type="component" value="Unassembled WGS sequence"/>
</dbReference>
<evidence type="ECO:0000259" key="2">
    <source>
        <dbReference type="Pfam" id="PF00248"/>
    </source>
</evidence>
<feature type="compositionally biased region" description="Low complexity" evidence="1">
    <location>
        <begin position="50"/>
        <end position="65"/>
    </location>
</feature>
<dbReference type="Gene3D" id="3.20.20.100">
    <property type="entry name" value="NADP-dependent oxidoreductase domain"/>
    <property type="match status" value="1"/>
</dbReference>
<feature type="domain" description="NADP-dependent oxidoreductase" evidence="2">
    <location>
        <begin position="124"/>
        <end position="425"/>
    </location>
</feature>
<protein>
    <recommendedName>
        <fullName evidence="2">NADP-dependent oxidoreductase domain-containing protein</fullName>
    </recommendedName>
</protein>
<evidence type="ECO:0000256" key="1">
    <source>
        <dbReference type="SAM" id="MobiDB-lite"/>
    </source>
</evidence>
<gene>
    <name evidence="3" type="ORF">BQ4739_LOCUS7390</name>
</gene>